<evidence type="ECO:0000313" key="16">
    <source>
        <dbReference type="EMBL" id="MBJ6726338.1"/>
    </source>
</evidence>
<feature type="domain" description="FtsX extracellular" evidence="15">
    <location>
        <begin position="76"/>
        <end position="172"/>
    </location>
</feature>
<dbReference type="Pfam" id="PF18075">
    <property type="entry name" value="FtsX_ECD"/>
    <property type="match status" value="1"/>
</dbReference>
<proteinExistence type="inferred from homology"/>
<feature type="transmembrane region" description="Helical" evidence="13">
    <location>
        <begin position="188"/>
        <end position="209"/>
    </location>
</feature>
<dbReference type="GO" id="GO:0005886">
    <property type="term" value="C:plasma membrane"/>
    <property type="evidence" value="ECO:0007669"/>
    <property type="project" value="UniProtKB-SubCell"/>
</dbReference>
<feature type="domain" description="ABC3 transporter permease C-terminal" evidence="14">
    <location>
        <begin position="195"/>
        <end position="315"/>
    </location>
</feature>
<dbReference type="InterPro" id="IPR047590">
    <property type="entry name" value="FtsX_proteobact-type"/>
</dbReference>
<evidence type="ECO:0000256" key="10">
    <source>
        <dbReference type="ARBA" id="ARBA00023136"/>
    </source>
</evidence>
<accession>A0A8J7JEX7</accession>
<reference evidence="16" key="1">
    <citation type="submission" date="2020-12" db="EMBL/GenBank/DDBJ databases">
        <title>Geomonas sp. Red875, isolated from river sediment.</title>
        <authorList>
            <person name="Xu Z."/>
            <person name="Zhang Z."/>
            <person name="Masuda Y."/>
            <person name="Itoh H."/>
            <person name="Senoo K."/>
        </authorList>
    </citation>
    <scope>NUCLEOTIDE SEQUENCE</scope>
    <source>
        <strain evidence="16">Red875</strain>
    </source>
</reference>
<keyword evidence="9 13" id="KW-1133">Transmembrane helix</keyword>
<evidence type="ECO:0000313" key="17">
    <source>
        <dbReference type="Proteomes" id="UP000636888"/>
    </source>
</evidence>
<dbReference type="PANTHER" id="PTHR47755:SF1">
    <property type="entry name" value="CELL DIVISION PROTEIN FTSX"/>
    <property type="match status" value="1"/>
</dbReference>
<comment type="caution">
    <text evidence="16">The sequence shown here is derived from an EMBL/GenBank/DDBJ whole genome shotgun (WGS) entry which is preliminary data.</text>
</comment>
<evidence type="ECO:0000259" key="14">
    <source>
        <dbReference type="Pfam" id="PF02687"/>
    </source>
</evidence>
<dbReference type="GO" id="GO:0032153">
    <property type="term" value="C:cell division site"/>
    <property type="evidence" value="ECO:0007669"/>
    <property type="project" value="TreeGrafter"/>
</dbReference>
<dbReference type="EMBL" id="JAEMHM010000013">
    <property type="protein sequence ID" value="MBJ6726338.1"/>
    <property type="molecule type" value="Genomic_DNA"/>
</dbReference>
<evidence type="ECO:0000256" key="3">
    <source>
        <dbReference type="ARBA" id="ARBA00011160"/>
    </source>
</evidence>
<comment type="subcellular location">
    <subcellularLocation>
        <location evidence="1">Cell inner membrane</location>
        <topology evidence="1">Multi-pass membrane protein</topology>
    </subcellularLocation>
</comment>
<keyword evidence="5 12" id="KW-1003">Cell membrane</keyword>
<evidence type="ECO:0000256" key="9">
    <source>
        <dbReference type="ARBA" id="ARBA00022989"/>
    </source>
</evidence>
<dbReference type="PIRSF" id="PIRSF003097">
    <property type="entry name" value="FtsX"/>
    <property type="match status" value="1"/>
</dbReference>
<keyword evidence="6" id="KW-0997">Cell inner membrane</keyword>
<evidence type="ECO:0000256" key="8">
    <source>
        <dbReference type="ARBA" id="ARBA00022692"/>
    </source>
</evidence>
<evidence type="ECO:0000256" key="11">
    <source>
        <dbReference type="ARBA" id="ARBA00023306"/>
    </source>
</evidence>
<keyword evidence="8 13" id="KW-0812">Transmembrane</keyword>
<evidence type="ECO:0000256" key="2">
    <source>
        <dbReference type="ARBA" id="ARBA00007379"/>
    </source>
</evidence>
<dbReference type="InterPro" id="IPR003838">
    <property type="entry name" value="ABC3_permease_C"/>
</dbReference>
<dbReference type="PANTHER" id="PTHR47755">
    <property type="entry name" value="CELL DIVISION PROTEIN FTSX"/>
    <property type="match status" value="1"/>
</dbReference>
<dbReference type="Pfam" id="PF02687">
    <property type="entry name" value="FtsX"/>
    <property type="match status" value="1"/>
</dbReference>
<keyword evidence="17" id="KW-1185">Reference proteome</keyword>
<name>A0A8J7JEX7_9BACT</name>
<evidence type="ECO:0000256" key="4">
    <source>
        <dbReference type="ARBA" id="ARBA00021907"/>
    </source>
</evidence>
<evidence type="ECO:0000256" key="1">
    <source>
        <dbReference type="ARBA" id="ARBA00004429"/>
    </source>
</evidence>
<keyword evidence="11 12" id="KW-0131">Cell cycle</keyword>
<comment type="similarity">
    <text evidence="2 12">Belongs to the ABC-4 integral membrane protein family. FtsX subfamily.</text>
</comment>
<evidence type="ECO:0000256" key="13">
    <source>
        <dbReference type="SAM" id="Phobius"/>
    </source>
</evidence>
<evidence type="ECO:0000256" key="12">
    <source>
        <dbReference type="PIRNR" id="PIRNR003097"/>
    </source>
</evidence>
<dbReference type="Proteomes" id="UP000636888">
    <property type="component" value="Unassembled WGS sequence"/>
</dbReference>
<dbReference type="InterPro" id="IPR040690">
    <property type="entry name" value="FtsX_ECD"/>
</dbReference>
<evidence type="ECO:0000256" key="6">
    <source>
        <dbReference type="ARBA" id="ARBA00022519"/>
    </source>
</evidence>
<dbReference type="RefSeq" id="WP_199385243.1">
    <property type="nucleotide sequence ID" value="NZ_JAEMHM010000013.1"/>
</dbReference>
<evidence type="ECO:0000256" key="5">
    <source>
        <dbReference type="ARBA" id="ARBA00022475"/>
    </source>
</evidence>
<comment type="subunit">
    <text evidence="3">Forms a membrane-associated complex with FtsE.</text>
</comment>
<feature type="transmembrane region" description="Helical" evidence="13">
    <location>
        <begin position="38"/>
        <end position="63"/>
    </location>
</feature>
<dbReference type="InterPro" id="IPR004513">
    <property type="entry name" value="FtsX"/>
</dbReference>
<dbReference type="Gene3D" id="3.30.70.3040">
    <property type="match status" value="1"/>
</dbReference>
<dbReference type="NCBIfam" id="TIGR00439">
    <property type="entry name" value="FtsX_Gneg"/>
    <property type="match status" value="1"/>
</dbReference>
<evidence type="ECO:0000259" key="15">
    <source>
        <dbReference type="Pfam" id="PF18075"/>
    </source>
</evidence>
<gene>
    <name evidence="16" type="ORF">JFN93_16625</name>
</gene>
<sequence length="316" mass="34942">MNKNKAKGAIRPKQAREGFFGKFGYFWARALTNFKQNLFVSMVTVATITLALLLTSLFLLVYVNLQGMAEGWSEKVQITAYFDKEPTPLAAAALRTRVEAIPGTKKVRYVSQEEAVQRFRKRLKGQESLLEGITADVLPSSFEITLDRDHRDGAELDRYVKALKKVAGIGEVQYGEEWVKRFNTFMNFVRIVGAVLGTFLALAVLFIVSNTIKLTVYARKEELEVLGLVGATRFFMKAPFLIEGVLQGALGAVLSLALLTGCYYLFLNNAGNFLSVNPAAYGILFLPPAYLAAIFGGGVFLGFFGSLASLRRFITI</sequence>
<feature type="transmembrane region" description="Helical" evidence="13">
    <location>
        <begin position="240"/>
        <end position="267"/>
    </location>
</feature>
<keyword evidence="7 12" id="KW-0132">Cell division</keyword>
<dbReference type="GO" id="GO:0051301">
    <property type="term" value="P:cell division"/>
    <property type="evidence" value="ECO:0007669"/>
    <property type="project" value="UniProtKB-KW"/>
</dbReference>
<dbReference type="AlphaFoldDB" id="A0A8J7JEX7"/>
<feature type="transmembrane region" description="Helical" evidence="13">
    <location>
        <begin position="279"/>
        <end position="304"/>
    </location>
</feature>
<protein>
    <recommendedName>
        <fullName evidence="4 12">Cell division protein FtsX</fullName>
    </recommendedName>
</protein>
<evidence type="ECO:0000256" key="7">
    <source>
        <dbReference type="ARBA" id="ARBA00022618"/>
    </source>
</evidence>
<organism evidence="16 17">
    <name type="scientific">Geomesophilobacter sediminis</name>
    <dbReference type="NCBI Taxonomy" id="2798584"/>
    <lineage>
        <taxon>Bacteria</taxon>
        <taxon>Pseudomonadati</taxon>
        <taxon>Thermodesulfobacteriota</taxon>
        <taxon>Desulfuromonadia</taxon>
        <taxon>Geobacterales</taxon>
        <taxon>Geobacteraceae</taxon>
        <taxon>Geomesophilobacter</taxon>
    </lineage>
</organism>
<keyword evidence="10 12" id="KW-0472">Membrane</keyword>